<accession>A0A3M7REV6</accession>
<evidence type="ECO:0000313" key="2">
    <source>
        <dbReference type="Proteomes" id="UP000276133"/>
    </source>
</evidence>
<dbReference type="AlphaFoldDB" id="A0A3M7REV6"/>
<dbReference type="EMBL" id="REGN01003546">
    <property type="protein sequence ID" value="RNA22076.1"/>
    <property type="molecule type" value="Genomic_DNA"/>
</dbReference>
<comment type="caution">
    <text evidence="1">The sequence shown here is derived from an EMBL/GenBank/DDBJ whole genome shotgun (WGS) entry which is preliminary data.</text>
</comment>
<evidence type="ECO:0000313" key="1">
    <source>
        <dbReference type="EMBL" id="RNA22076.1"/>
    </source>
</evidence>
<name>A0A3M7REV6_BRAPC</name>
<sequence length="106" mass="12883">MNYIKRLEFQKINRLELLLIRDHLLVWKLVRHSGPVMSQNIYFPALLLNQIIKFRRIFNHPQICLTQKFYLVKKFFDLKKDKKKSEIEKSLIKVLNRSILLFIIIS</sequence>
<keyword evidence="2" id="KW-1185">Reference proteome</keyword>
<protein>
    <submittedName>
        <fullName evidence="1">Uncharacterized protein</fullName>
    </submittedName>
</protein>
<organism evidence="1 2">
    <name type="scientific">Brachionus plicatilis</name>
    <name type="common">Marine rotifer</name>
    <name type="synonym">Brachionus muelleri</name>
    <dbReference type="NCBI Taxonomy" id="10195"/>
    <lineage>
        <taxon>Eukaryota</taxon>
        <taxon>Metazoa</taxon>
        <taxon>Spiralia</taxon>
        <taxon>Gnathifera</taxon>
        <taxon>Rotifera</taxon>
        <taxon>Eurotatoria</taxon>
        <taxon>Monogononta</taxon>
        <taxon>Pseudotrocha</taxon>
        <taxon>Ploima</taxon>
        <taxon>Brachionidae</taxon>
        <taxon>Brachionus</taxon>
    </lineage>
</organism>
<dbReference type="Proteomes" id="UP000276133">
    <property type="component" value="Unassembled WGS sequence"/>
</dbReference>
<gene>
    <name evidence="1" type="ORF">BpHYR1_009912</name>
</gene>
<proteinExistence type="predicted"/>
<reference evidence="1 2" key="1">
    <citation type="journal article" date="2018" name="Sci. Rep.">
        <title>Genomic signatures of local adaptation to the degree of environmental predictability in rotifers.</title>
        <authorList>
            <person name="Franch-Gras L."/>
            <person name="Hahn C."/>
            <person name="Garcia-Roger E.M."/>
            <person name="Carmona M.J."/>
            <person name="Serra M."/>
            <person name="Gomez A."/>
        </authorList>
    </citation>
    <scope>NUCLEOTIDE SEQUENCE [LARGE SCALE GENOMIC DNA]</scope>
    <source>
        <strain evidence="1">HYR1</strain>
    </source>
</reference>